<dbReference type="Proteomes" id="UP000289708">
    <property type="component" value="Unassembled WGS sequence"/>
</dbReference>
<sequence length="110" mass="10905">MAYVGLGHLREARDFRTALAAVASPSVLARSALIAVAAAAAILALSDGGATTAEQPQLVATKKADRLVATTPLASSQAAIVNDAKTQTTTAARGAVIPFGASSPIGAGHR</sequence>
<dbReference type="EMBL" id="RYFI01000008">
    <property type="protein sequence ID" value="RXF73503.1"/>
    <property type="molecule type" value="Genomic_DNA"/>
</dbReference>
<protein>
    <submittedName>
        <fullName evidence="1">Uncharacterized protein</fullName>
    </submittedName>
</protein>
<gene>
    <name evidence="1" type="ORF">EK403_09925</name>
</gene>
<evidence type="ECO:0000313" key="1">
    <source>
        <dbReference type="EMBL" id="RXF73503.1"/>
    </source>
</evidence>
<proteinExistence type="predicted"/>
<accession>A0A4Q0MJE0</accession>
<dbReference type="AlphaFoldDB" id="A0A4Q0MJE0"/>
<name>A0A4Q0MJE0_9HYPH</name>
<reference evidence="1 2" key="1">
    <citation type="submission" date="2018-12" db="EMBL/GenBank/DDBJ databases">
        <title>bacterium Hansschlegelia zhihuaiae S113.</title>
        <authorList>
            <person name="He J."/>
        </authorList>
    </citation>
    <scope>NUCLEOTIDE SEQUENCE [LARGE SCALE GENOMIC DNA]</scope>
    <source>
        <strain evidence="1 2">S 113</strain>
    </source>
</reference>
<dbReference type="RefSeq" id="WP_128777334.1">
    <property type="nucleotide sequence ID" value="NZ_RYFI01000008.1"/>
</dbReference>
<organism evidence="1 2">
    <name type="scientific">Hansschlegelia zhihuaiae</name>
    <dbReference type="NCBI Taxonomy" id="405005"/>
    <lineage>
        <taxon>Bacteria</taxon>
        <taxon>Pseudomonadati</taxon>
        <taxon>Pseudomonadota</taxon>
        <taxon>Alphaproteobacteria</taxon>
        <taxon>Hyphomicrobiales</taxon>
        <taxon>Methylopilaceae</taxon>
        <taxon>Hansschlegelia</taxon>
    </lineage>
</organism>
<keyword evidence="2" id="KW-1185">Reference proteome</keyword>
<comment type="caution">
    <text evidence="1">The sequence shown here is derived from an EMBL/GenBank/DDBJ whole genome shotgun (WGS) entry which is preliminary data.</text>
</comment>
<evidence type="ECO:0000313" key="2">
    <source>
        <dbReference type="Proteomes" id="UP000289708"/>
    </source>
</evidence>